<dbReference type="InterPro" id="IPR011990">
    <property type="entry name" value="TPR-like_helical_dom_sf"/>
</dbReference>
<dbReference type="AlphaFoldDB" id="A0A9D4WX29"/>
<protein>
    <recommendedName>
        <fullName evidence="6">Pentatricopeptide repeat-containing protein</fullName>
    </recommendedName>
</protein>
<evidence type="ECO:0008006" key="6">
    <source>
        <dbReference type="Google" id="ProtNLM"/>
    </source>
</evidence>
<dbReference type="EMBL" id="JAMSHJ010000005">
    <property type="protein sequence ID" value="KAI5409512.1"/>
    <property type="molecule type" value="Genomic_DNA"/>
</dbReference>
<keyword evidence="2" id="KW-0677">Repeat</keyword>
<dbReference type="Gramene" id="Psat5g195880.1">
    <property type="protein sequence ID" value="Psat5g195880.1.cds1"/>
    <property type="gene ID" value="Psat5g195880"/>
</dbReference>
<dbReference type="Gramene" id="Psat05G0508000-T1">
    <property type="protein sequence ID" value="KAI5409512.1"/>
    <property type="gene ID" value="KIW84_055080"/>
</dbReference>
<dbReference type="NCBIfam" id="TIGR00756">
    <property type="entry name" value="PPR"/>
    <property type="match status" value="2"/>
</dbReference>
<comment type="similarity">
    <text evidence="1">Belongs to the PPR family. P subfamily.</text>
</comment>
<dbReference type="PROSITE" id="PS51375">
    <property type="entry name" value="PPR"/>
    <property type="match status" value="2"/>
</dbReference>
<name>A0A9D4WX29_PEA</name>
<keyword evidence="5" id="KW-1185">Reference proteome</keyword>
<dbReference type="Gene3D" id="1.25.40.10">
    <property type="entry name" value="Tetratricopeptide repeat domain"/>
    <property type="match status" value="1"/>
</dbReference>
<feature type="repeat" description="PPR" evidence="3">
    <location>
        <begin position="9"/>
        <end position="43"/>
    </location>
</feature>
<evidence type="ECO:0000256" key="2">
    <source>
        <dbReference type="ARBA" id="ARBA00022737"/>
    </source>
</evidence>
<dbReference type="Pfam" id="PF13041">
    <property type="entry name" value="PPR_2"/>
    <property type="match status" value="1"/>
</dbReference>
<evidence type="ECO:0000313" key="5">
    <source>
        <dbReference type="Proteomes" id="UP001058974"/>
    </source>
</evidence>
<sequence length="118" mass="13613">MFNLGLKPNHVTYNTLMDGYCMEGNLKAALNVRARMEKERKQPNVVTYNVLIKGYCKIDKLEAANNLLNEMLEKGLNPNHNTYDIVSLEMLEKGFIPDIEGHLYNISSMSWEELEMKD</sequence>
<gene>
    <name evidence="4" type="ORF">KIW84_055080</name>
</gene>
<reference evidence="4 5" key="1">
    <citation type="journal article" date="2022" name="Nat. Genet.">
        <title>Improved pea reference genome and pan-genome highlight genomic features and evolutionary characteristics.</title>
        <authorList>
            <person name="Yang T."/>
            <person name="Liu R."/>
            <person name="Luo Y."/>
            <person name="Hu S."/>
            <person name="Wang D."/>
            <person name="Wang C."/>
            <person name="Pandey M.K."/>
            <person name="Ge S."/>
            <person name="Xu Q."/>
            <person name="Li N."/>
            <person name="Li G."/>
            <person name="Huang Y."/>
            <person name="Saxena R.K."/>
            <person name="Ji Y."/>
            <person name="Li M."/>
            <person name="Yan X."/>
            <person name="He Y."/>
            <person name="Liu Y."/>
            <person name="Wang X."/>
            <person name="Xiang C."/>
            <person name="Varshney R.K."/>
            <person name="Ding H."/>
            <person name="Gao S."/>
            <person name="Zong X."/>
        </authorList>
    </citation>
    <scope>NUCLEOTIDE SEQUENCE [LARGE SCALE GENOMIC DNA]</scope>
    <source>
        <strain evidence="4 5">cv. Zhongwan 6</strain>
    </source>
</reference>
<dbReference type="PANTHER" id="PTHR47447">
    <property type="entry name" value="OS03G0856100 PROTEIN"/>
    <property type="match status" value="1"/>
</dbReference>
<dbReference type="PANTHER" id="PTHR47447:SF28">
    <property type="entry name" value="PENTACOTRIPEPTIDE-REPEAT REGION OF PRORP DOMAIN-CONTAINING PROTEIN"/>
    <property type="match status" value="1"/>
</dbReference>
<accession>A0A9D4WX29</accession>
<organism evidence="4 5">
    <name type="scientific">Pisum sativum</name>
    <name type="common">Garden pea</name>
    <name type="synonym">Lathyrus oleraceus</name>
    <dbReference type="NCBI Taxonomy" id="3888"/>
    <lineage>
        <taxon>Eukaryota</taxon>
        <taxon>Viridiplantae</taxon>
        <taxon>Streptophyta</taxon>
        <taxon>Embryophyta</taxon>
        <taxon>Tracheophyta</taxon>
        <taxon>Spermatophyta</taxon>
        <taxon>Magnoliopsida</taxon>
        <taxon>eudicotyledons</taxon>
        <taxon>Gunneridae</taxon>
        <taxon>Pentapetalae</taxon>
        <taxon>rosids</taxon>
        <taxon>fabids</taxon>
        <taxon>Fabales</taxon>
        <taxon>Fabaceae</taxon>
        <taxon>Papilionoideae</taxon>
        <taxon>50 kb inversion clade</taxon>
        <taxon>NPAAA clade</taxon>
        <taxon>Hologalegina</taxon>
        <taxon>IRL clade</taxon>
        <taxon>Fabeae</taxon>
        <taxon>Lathyrus</taxon>
    </lineage>
</organism>
<evidence type="ECO:0000313" key="4">
    <source>
        <dbReference type="EMBL" id="KAI5409512.1"/>
    </source>
</evidence>
<dbReference type="InterPro" id="IPR002885">
    <property type="entry name" value="PPR_rpt"/>
</dbReference>
<comment type="caution">
    <text evidence="4">The sequence shown here is derived from an EMBL/GenBank/DDBJ whole genome shotgun (WGS) entry which is preliminary data.</text>
</comment>
<feature type="repeat" description="PPR" evidence="3">
    <location>
        <begin position="44"/>
        <end position="78"/>
    </location>
</feature>
<proteinExistence type="inferred from homology"/>
<evidence type="ECO:0000256" key="1">
    <source>
        <dbReference type="ARBA" id="ARBA00007626"/>
    </source>
</evidence>
<evidence type="ECO:0000256" key="3">
    <source>
        <dbReference type="PROSITE-ProRule" id="PRU00708"/>
    </source>
</evidence>
<dbReference type="Proteomes" id="UP001058974">
    <property type="component" value="Chromosome 5"/>
</dbReference>